<feature type="region of interest" description="Disordered" evidence="1">
    <location>
        <begin position="46"/>
        <end position="95"/>
    </location>
</feature>
<comment type="caution">
    <text evidence="2">The sequence shown here is derived from an EMBL/GenBank/DDBJ whole genome shotgun (WGS) entry which is preliminary data.</text>
</comment>
<feature type="compositionally biased region" description="Low complexity" evidence="1">
    <location>
        <begin position="46"/>
        <end position="56"/>
    </location>
</feature>
<name>A0ABD1V0M7_9LAMI</name>
<feature type="compositionally biased region" description="Polar residues" evidence="1">
    <location>
        <begin position="61"/>
        <end position="70"/>
    </location>
</feature>
<keyword evidence="3" id="KW-1185">Reference proteome</keyword>
<sequence length="117" mass="12356">MDPISVEKSTPVFVAGHGGLVGSALVTKLQSLGYTNLLLRAHIPSSISPFSPLSTPSSPPTNLYMSSSPSPRLAASTPTTPTWATSLPSASKSKPMEIISNPSMLSTLRWYHMIDSS</sequence>
<feature type="compositionally biased region" description="Low complexity" evidence="1">
    <location>
        <begin position="73"/>
        <end position="91"/>
    </location>
</feature>
<organism evidence="2 3">
    <name type="scientific">Forsythia ovata</name>
    <dbReference type="NCBI Taxonomy" id="205694"/>
    <lineage>
        <taxon>Eukaryota</taxon>
        <taxon>Viridiplantae</taxon>
        <taxon>Streptophyta</taxon>
        <taxon>Embryophyta</taxon>
        <taxon>Tracheophyta</taxon>
        <taxon>Spermatophyta</taxon>
        <taxon>Magnoliopsida</taxon>
        <taxon>eudicotyledons</taxon>
        <taxon>Gunneridae</taxon>
        <taxon>Pentapetalae</taxon>
        <taxon>asterids</taxon>
        <taxon>lamiids</taxon>
        <taxon>Lamiales</taxon>
        <taxon>Oleaceae</taxon>
        <taxon>Forsythieae</taxon>
        <taxon>Forsythia</taxon>
    </lineage>
</organism>
<dbReference type="AlphaFoldDB" id="A0ABD1V0M7"/>
<dbReference type="Proteomes" id="UP001604277">
    <property type="component" value="Unassembled WGS sequence"/>
</dbReference>
<reference evidence="3" key="1">
    <citation type="submission" date="2024-07" db="EMBL/GenBank/DDBJ databases">
        <title>Two chromosome-level genome assemblies of Korean endemic species Abeliophyllum distichum and Forsythia ovata (Oleaceae).</title>
        <authorList>
            <person name="Jang H."/>
        </authorList>
    </citation>
    <scope>NUCLEOTIDE SEQUENCE [LARGE SCALE GENOMIC DNA]</scope>
</reference>
<evidence type="ECO:0000256" key="1">
    <source>
        <dbReference type="SAM" id="MobiDB-lite"/>
    </source>
</evidence>
<gene>
    <name evidence="2" type="ORF">Fot_23467</name>
</gene>
<evidence type="ECO:0000313" key="2">
    <source>
        <dbReference type="EMBL" id="KAL2530866.1"/>
    </source>
</evidence>
<dbReference type="EMBL" id="JBFOLJ010000006">
    <property type="protein sequence ID" value="KAL2530866.1"/>
    <property type="molecule type" value="Genomic_DNA"/>
</dbReference>
<proteinExistence type="predicted"/>
<evidence type="ECO:0000313" key="3">
    <source>
        <dbReference type="Proteomes" id="UP001604277"/>
    </source>
</evidence>
<protein>
    <submittedName>
        <fullName evidence="2">GDP-L-fucose synthase</fullName>
    </submittedName>
</protein>
<accession>A0ABD1V0M7</accession>